<evidence type="ECO:0000256" key="5">
    <source>
        <dbReference type="ARBA" id="ARBA00023136"/>
    </source>
</evidence>
<name>A0A1H7W4Y7_9HYPH</name>
<evidence type="ECO:0000256" key="1">
    <source>
        <dbReference type="ARBA" id="ARBA00004651"/>
    </source>
</evidence>
<evidence type="ECO:0000313" key="7">
    <source>
        <dbReference type="EMBL" id="SEM16179.1"/>
    </source>
</evidence>
<gene>
    <name evidence="7" type="ORF">SAMN04515666_1082</name>
</gene>
<evidence type="ECO:0000256" key="6">
    <source>
        <dbReference type="SAM" id="Phobius"/>
    </source>
</evidence>
<dbReference type="STRING" id="1036779.SAMN04515666_1082"/>
<keyword evidence="5 6" id="KW-0472">Membrane</keyword>
<feature type="transmembrane region" description="Helical" evidence="6">
    <location>
        <begin position="197"/>
        <end position="213"/>
    </location>
</feature>
<protein>
    <submittedName>
        <fullName evidence="7">Threonine/homoserine/homoserine lactone efflux protein</fullName>
    </submittedName>
</protein>
<dbReference type="EMBL" id="FOAN01000008">
    <property type="protein sequence ID" value="SEM16179.1"/>
    <property type="molecule type" value="Genomic_DNA"/>
</dbReference>
<dbReference type="RefSeq" id="WP_167561706.1">
    <property type="nucleotide sequence ID" value="NZ_FOAN01000008.1"/>
</dbReference>
<comment type="subcellular location">
    <subcellularLocation>
        <location evidence="1">Cell membrane</location>
        <topology evidence="1">Multi-pass membrane protein</topology>
    </subcellularLocation>
</comment>
<keyword evidence="3 6" id="KW-0812">Transmembrane</keyword>
<evidence type="ECO:0000313" key="8">
    <source>
        <dbReference type="Proteomes" id="UP000199664"/>
    </source>
</evidence>
<dbReference type="InterPro" id="IPR001123">
    <property type="entry name" value="LeuE-type"/>
</dbReference>
<reference evidence="8" key="1">
    <citation type="submission" date="2016-10" db="EMBL/GenBank/DDBJ databases">
        <authorList>
            <person name="Varghese N."/>
            <person name="Submissions S."/>
        </authorList>
    </citation>
    <scope>NUCLEOTIDE SEQUENCE [LARGE SCALE GENOMIC DNA]</scope>
    <source>
        <strain evidence="8">LMG 26383,CCUG 61248,R- 45681</strain>
    </source>
</reference>
<dbReference type="GO" id="GO:0006865">
    <property type="term" value="P:amino acid transport"/>
    <property type="evidence" value="ECO:0007669"/>
    <property type="project" value="InterPro"/>
</dbReference>
<feature type="transmembrane region" description="Helical" evidence="6">
    <location>
        <begin position="159"/>
        <end position="185"/>
    </location>
</feature>
<keyword evidence="8" id="KW-1185">Reference proteome</keyword>
<dbReference type="Proteomes" id="UP000199664">
    <property type="component" value="Unassembled WGS sequence"/>
</dbReference>
<dbReference type="Pfam" id="PF01810">
    <property type="entry name" value="LysE"/>
    <property type="match status" value="1"/>
</dbReference>
<evidence type="ECO:0000256" key="4">
    <source>
        <dbReference type="ARBA" id="ARBA00022989"/>
    </source>
</evidence>
<sequence length="214" mass="22717">MTDFQSGGGSDLTAAIWLSLPLQFWLGYLAILLVPGPNSFLIATVSAARGFRGVVPLIFAISLGAASLALAIGLLMNSVMHIAQIKMWLPKVSAMMLLVVAWRIMTLRSPSCDPALDMSRQNVTDFALGYSCGLTNPVTALYFSSQLADGAPLASIGSIAGMGIGVVACSLIFKTMLAWVLALPWARAAVQKRLPRIKLSVAVFFGMMALRGLL</sequence>
<keyword evidence="4 6" id="KW-1133">Transmembrane helix</keyword>
<evidence type="ECO:0000256" key="2">
    <source>
        <dbReference type="ARBA" id="ARBA00022475"/>
    </source>
</evidence>
<dbReference type="AlphaFoldDB" id="A0A1H7W4Y7"/>
<feature type="transmembrane region" description="Helical" evidence="6">
    <location>
        <begin position="12"/>
        <end position="34"/>
    </location>
</feature>
<feature type="transmembrane region" description="Helical" evidence="6">
    <location>
        <begin position="88"/>
        <end position="105"/>
    </location>
</feature>
<dbReference type="GO" id="GO:0005886">
    <property type="term" value="C:plasma membrane"/>
    <property type="evidence" value="ECO:0007669"/>
    <property type="project" value="UniProtKB-SubCell"/>
</dbReference>
<accession>A0A1H7W4Y7</accession>
<organism evidence="7 8">
    <name type="scientific">Bosea lupini</name>
    <dbReference type="NCBI Taxonomy" id="1036779"/>
    <lineage>
        <taxon>Bacteria</taxon>
        <taxon>Pseudomonadati</taxon>
        <taxon>Pseudomonadota</taxon>
        <taxon>Alphaproteobacteria</taxon>
        <taxon>Hyphomicrobiales</taxon>
        <taxon>Boseaceae</taxon>
        <taxon>Bosea</taxon>
    </lineage>
</organism>
<evidence type="ECO:0000256" key="3">
    <source>
        <dbReference type="ARBA" id="ARBA00022692"/>
    </source>
</evidence>
<feature type="transmembrane region" description="Helical" evidence="6">
    <location>
        <begin position="54"/>
        <end position="76"/>
    </location>
</feature>
<proteinExistence type="predicted"/>
<keyword evidence="2" id="KW-1003">Cell membrane</keyword>